<dbReference type="PANTHER" id="PTHR33946:SF4">
    <property type="entry name" value="COAGULATION FACTOR XI"/>
    <property type="match status" value="1"/>
</dbReference>
<evidence type="ECO:0000256" key="1">
    <source>
        <dbReference type="ARBA" id="ARBA00022729"/>
    </source>
</evidence>
<dbReference type="GO" id="GO:0005975">
    <property type="term" value="P:carbohydrate metabolic process"/>
    <property type="evidence" value="ECO:0007669"/>
    <property type="project" value="InterPro"/>
</dbReference>
<dbReference type="CDD" id="cd01100">
    <property type="entry name" value="APPLE_Factor_XI_like"/>
    <property type="match status" value="2"/>
</dbReference>
<feature type="domain" description="Apple" evidence="4">
    <location>
        <begin position="222"/>
        <end position="293"/>
    </location>
</feature>
<name>A0AAD5LAA1_PYTIN</name>
<dbReference type="InterPro" id="IPR000254">
    <property type="entry name" value="CBD"/>
</dbReference>
<dbReference type="GO" id="GO:0005576">
    <property type="term" value="C:extracellular region"/>
    <property type="evidence" value="ECO:0007669"/>
    <property type="project" value="InterPro"/>
</dbReference>
<keyword evidence="3" id="KW-1015">Disulfide bond</keyword>
<dbReference type="GO" id="GO:0006508">
    <property type="term" value="P:proteolysis"/>
    <property type="evidence" value="ECO:0007669"/>
    <property type="project" value="InterPro"/>
</dbReference>
<dbReference type="GO" id="GO:0030248">
    <property type="term" value="F:cellulose binding"/>
    <property type="evidence" value="ECO:0007669"/>
    <property type="project" value="InterPro"/>
</dbReference>
<keyword evidence="1" id="KW-0732">Signal</keyword>
<dbReference type="Gene3D" id="3.50.4.10">
    <property type="entry name" value="Hepatocyte Growth Factor"/>
    <property type="match status" value="3"/>
</dbReference>
<proteinExistence type="predicted"/>
<dbReference type="PANTHER" id="PTHR33946">
    <property type="match status" value="1"/>
</dbReference>
<dbReference type="Pfam" id="PF14295">
    <property type="entry name" value="PAN_4"/>
    <property type="match status" value="3"/>
</dbReference>
<evidence type="ECO:0000313" key="6">
    <source>
        <dbReference type="Proteomes" id="UP001209570"/>
    </source>
</evidence>
<gene>
    <name evidence="5" type="ORF">P43SY_003566</name>
</gene>
<dbReference type="EMBL" id="JAKCXM010000425">
    <property type="protein sequence ID" value="KAJ0394227.1"/>
    <property type="molecule type" value="Genomic_DNA"/>
</dbReference>
<evidence type="ECO:0000256" key="2">
    <source>
        <dbReference type="ARBA" id="ARBA00022737"/>
    </source>
</evidence>
<dbReference type="PROSITE" id="PS50948">
    <property type="entry name" value="PAN"/>
    <property type="match status" value="1"/>
</dbReference>
<dbReference type="SMART" id="SM00236">
    <property type="entry name" value="fCBD"/>
    <property type="match status" value="2"/>
</dbReference>
<dbReference type="AlphaFoldDB" id="A0AAD5LAA1"/>
<dbReference type="Proteomes" id="UP001209570">
    <property type="component" value="Unassembled WGS sequence"/>
</dbReference>
<comment type="caution">
    <text evidence="5">The sequence shown here is derived from an EMBL/GenBank/DDBJ whole genome shotgun (WGS) entry which is preliminary data.</text>
</comment>
<dbReference type="InterPro" id="IPR003609">
    <property type="entry name" value="Pan_app"/>
</dbReference>
<keyword evidence="2" id="KW-0677">Repeat</keyword>
<sequence length="293" mass="31486">MGTVPVRLPEECCAKCRDTEGCQAYTFVNYNADGQPRCYLKKGTGQKRQLVGAVSAVVAAPECAVPSGGQCGSDSHGVKCCPSGEYCQPWNPWYYQCRPAPQKCAKQEVGIDYYGDDLERITDIMPWECCDRCAETAGCQAYTFVNYNAGGKAICYLKKGTGQKRELVGAVSSQVLNPKPACSTPEWGACGSSAGTQCCPSGFYCQPWNPMYYQCMATPAKCSQQFTDVDFFGSDLATIYGISPSDCCAKCAATKGCKAYTFINANPGRPACYLKWSASGKIRLTGAVSGIVN</sequence>
<keyword evidence="6" id="KW-1185">Reference proteome</keyword>
<evidence type="ECO:0000259" key="4">
    <source>
        <dbReference type="PROSITE" id="PS50948"/>
    </source>
</evidence>
<reference evidence="5" key="1">
    <citation type="submission" date="2021-12" db="EMBL/GenBank/DDBJ databases">
        <title>Prjna785345.</title>
        <authorList>
            <person name="Rujirawat T."/>
            <person name="Krajaejun T."/>
        </authorList>
    </citation>
    <scope>NUCLEOTIDE SEQUENCE</scope>
    <source>
        <strain evidence="5">Pi057C3</strain>
    </source>
</reference>
<organism evidence="5 6">
    <name type="scientific">Pythium insidiosum</name>
    <name type="common">Pythiosis disease agent</name>
    <dbReference type="NCBI Taxonomy" id="114742"/>
    <lineage>
        <taxon>Eukaryota</taxon>
        <taxon>Sar</taxon>
        <taxon>Stramenopiles</taxon>
        <taxon>Oomycota</taxon>
        <taxon>Peronosporomycetes</taxon>
        <taxon>Pythiales</taxon>
        <taxon>Pythiaceae</taxon>
        <taxon>Pythium</taxon>
    </lineage>
</organism>
<evidence type="ECO:0000313" key="5">
    <source>
        <dbReference type="EMBL" id="KAJ0394227.1"/>
    </source>
</evidence>
<dbReference type="SMART" id="SM00223">
    <property type="entry name" value="APPLE"/>
    <property type="match status" value="2"/>
</dbReference>
<protein>
    <recommendedName>
        <fullName evidence="4">Apple domain-containing protein</fullName>
    </recommendedName>
</protein>
<dbReference type="InterPro" id="IPR000177">
    <property type="entry name" value="Apple"/>
</dbReference>
<evidence type="ECO:0000256" key="3">
    <source>
        <dbReference type="ARBA" id="ARBA00023157"/>
    </source>
</evidence>
<accession>A0AAD5LAA1</accession>